<feature type="region of interest" description="Disordered" evidence="1">
    <location>
        <begin position="49"/>
        <end position="101"/>
    </location>
</feature>
<evidence type="ECO:0000256" key="2">
    <source>
        <dbReference type="SAM" id="SignalP"/>
    </source>
</evidence>
<evidence type="ECO:0000313" key="3">
    <source>
        <dbReference type="EMBL" id="MBB5800034.1"/>
    </source>
</evidence>
<keyword evidence="2" id="KW-0732">Signal</keyword>
<dbReference type="EMBL" id="JACHNE010000001">
    <property type="protein sequence ID" value="MBB5800034.1"/>
    <property type="molecule type" value="Genomic_DNA"/>
</dbReference>
<organism evidence="3 4">
    <name type="scientific">Streptomyces caelestis</name>
    <dbReference type="NCBI Taxonomy" id="36816"/>
    <lineage>
        <taxon>Bacteria</taxon>
        <taxon>Bacillati</taxon>
        <taxon>Actinomycetota</taxon>
        <taxon>Actinomycetes</taxon>
        <taxon>Kitasatosporales</taxon>
        <taxon>Streptomycetaceae</taxon>
        <taxon>Streptomyces</taxon>
    </lineage>
</organism>
<evidence type="ECO:0000313" key="4">
    <source>
        <dbReference type="Proteomes" id="UP000590647"/>
    </source>
</evidence>
<name>A0A7W9HDL8_9ACTN</name>
<feature type="chain" id="PRO_5039694803" evidence="2">
    <location>
        <begin position="27"/>
        <end position="160"/>
    </location>
</feature>
<reference evidence="3 4" key="1">
    <citation type="submission" date="2020-08" db="EMBL/GenBank/DDBJ databases">
        <title>Sequencing the genomes of 1000 actinobacteria strains.</title>
        <authorList>
            <person name="Klenk H.-P."/>
        </authorList>
    </citation>
    <scope>NUCLEOTIDE SEQUENCE [LARGE SCALE GENOMIC DNA]</scope>
    <source>
        <strain evidence="3 4">DSM 40084</strain>
    </source>
</reference>
<proteinExistence type="predicted"/>
<evidence type="ECO:0000256" key="1">
    <source>
        <dbReference type="SAM" id="MobiDB-lite"/>
    </source>
</evidence>
<dbReference type="RefSeq" id="WP_221511700.1">
    <property type="nucleotide sequence ID" value="NZ_JACHNE010000001.1"/>
</dbReference>
<comment type="caution">
    <text evidence="3">The sequence shown here is derived from an EMBL/GenBank/DDBJ whole genome shotgun (WGS) entry which is preliminary data.</text>
</comment>
<dbReference type="AlphaFoldDB" id="A0A7W9HDL8"/>
<protein>
    <submittedName>
        <fullName evidence="3">Uncharacterized protein</fullName>
    </submittedName>
</protein>
<sequence length="160" mass="15488">MRRRWAAAVGLVACLLLLHLVVPGLAQGGHTAEAAVTAAAHAVDAVAPGAASGAEPHGAGVEGAGSYGAAAERAGAEGTGVQGAGAERAEEPCPCGKEPSVRQAVARTPRAVGAARAGAVVTGAPVVDRGGTDIRAAGTGKRPGTVASAPNTVELQTFRC</sequence>
<accession>A0A7W9HDL8</accession>
<feature type="signal peptide" evidence="2">
    <location>
        <begin position="1"/>
        <end position="26"/>
    </location>
</feature>
<keyword evidence="4" id="KW-1185">Reference proteome</keyword>
<gene>
    <name evidence="3" type="ORF">HDA41_007998</name>
</gene>
<feature type="compositionally biased region" description="Low complexity" evidence="1">
    <location>
        <begin position="49"/>
        <end position="59"/>
    </location>
</feature>
<dbReference type="Proteomes" id="UP000590647">
    <property type="component" value="Unassembled WGS sequence"/>
</dbReference>